<evidence type="ECO:0000313" key="1">
    <source>
        <dbReference type="EMBL" id="DAD84022.1"/>
    </source>
</evidence>
<sequence length="36" mass="4154">MTSSGYSIHRPFREDQTSILKTNQSQRFAVHRCLAS</sequence>
<name>A0A8S5MP22_9CAUD</name>
<organism evidence="1">
    <name type="scientific">Myoviridae sp. ct3Sw5</name>
    <dbReference type="NCBI Taxonomy" id="2826609"/>
    <lineage>
        <taxon>Viruses</taxon>
        <taxon>Duplodnaviria</taxon>
        <taxon>Heunggongvirae</taxon>
        <taxon>Uroviricota</taxon>
        <taxon>Caudoviricetes</taxon>
    </lineage>
</organism>
<dbReference type="EMBL" id="BK014950">
    <property type="protein sequence ID" value="DAD84022.1"/>
    <property type="molecule type" value="Genomic_DNA"/>
</dbReference>
<protein>
    <submittedName>
        <fullName evidence="1">Uncharacterized protein</fullName>
    </submittedName>
</protein>
<proteinExistence type="predicted"/>
<accession>A0A8S5MP22</accession>
<reference evidence="1" key="1">
    <citation type="journal article" date="2021" name="Proc. Natl. Acad. Sci. U.S.A.">
        <title>A Catalog of Tens of Thousands of Viruses from Human Metagenomes Reveals Hidden Associations with Chronic Diseases.</title>
        <authorList>
            <person name="Tisza M.J."/>
            <person name="Buck C.B."/>
        </authorList>
    </citation>
    <scope>NUCLEOTIDE SEQUENCE</scope>
    <source>
        <strain evidence="1">Ct3Sw5</strain>
    </source>
</reference>